<organism evidence="2 3">
    <name type="scientific">Scleroderma citrinum Foug A</name>
    <dbReference type="NCBI Taxonomy" id="1036808"/>
    <lineage>
        <taxon>Eukaryota</taxon>
        <taxon>Fungi</taxon>
        <taxon>Dikarya</taxon>
        <taxon>Basidiomycota</taxon>
        <taxon>Agaricomycotina</taxon>
        <taxon>Agaricomycetes</taxon>
        <taxon>Agaricomycetidae</taxon>
        <taxon>Boletales</taxon>
        <taxon>Sclerodermatineae</taxon>
        <taxon>Sclerodermataceae</taxon>
        <taxon>Scleroderma</taxon>
    </lineage>
</organism>
<dbReference type="HOGENOM" id="CLU_426520_0_0_1"/>
<reference evidence="2 3" key="1">
    <citation type="submission" date="2014-04" db="EMBL/GenBank/DDBJ databases">
        <authorList>
            <consortium name="DOE Joint Genome Institute"/>
            <person name="Kuo A."/>
            <person name="Kohler A."/>
            <person name="Nagy L.G."/>
            <person name="Floudas D."/>
            <person name="Copeland A."/>
            <person name="Barry K.W."/>
            <person name="Cichocki N."/>
            <person name="Veneault-Fourrey C."/>
            <person name="LaButti K."/>
            <person name="Lindquist E.A."/>
            <person name="Lipzen A."/>
            <person name="Lundell T."/>
            <person name="Morin E."/>
            <person name="Murat C."/>
            <person name="Sun H."/>
            <person name="Tunlid A."/>
            <person name="Henrissat B."/>
            <person name="Grigoriev I.V."/>
            <person name="Hibbett D.S."/>
            <person name="Martin F."/>
            <person name="Nordberg H.P."/>
            <person name="Cantor M.N."/>
            <person name="Hua S.X."/>
        </authorList>
    </citation>
    <scope>NUCLEOTIDE SEQUENCE [LARGE SCALE GENOMIC DNA]</scope>
    <source>
        <strain evidence="2 3">Foug A</strain>
    </source>
</reference>
<feature type="region of interest" description="Disordered" evidence="1">
    <location>
        <begin position="220"/>
        <end position="276"/>
    </location>
</feature>
<feature type="region of interest" description="Disordered" evidence="1">
    <location>
        <begin position="1"/>
        <end position="50"/>
    </location>
</feature>
<evidence type="ECO:0000313" key="3">
    <source>
        <dbReference type="Proteomes" id="UP000053989"/>
    </source>
</evidence>
<protein>
    <submittedName>
        <fullName evidence="2">Uncharacterized protein</fullName>
    </submittedName>
</protein>
<gene>
    <name evidence="2" type="ORF">SCLCIDRAFT_9136</name>
</gene>
<dbReference type="InParanoid" id="A0A0C3ACA6"/>
<proteinExistence type="predicted"/>
<accession>A0A0C3ACA6</accession>
<feature type="compositionally biased region" description="Basic residues" evidence="1">
    <location>
        <begin position="361"/>
        <end position="373"/>
    </location>
</feature>
<keyword evidence="3" id="KW-1185">Reference proteome</keyword>
<dbReference type="AlphaFoldDB" id="A0A0C3ACA6"/>
<name>A0A0C3ACA6_9AGAM</name>
<feature type="compositionally biased region" description="Acidic residues" evidence="1">
    <location>
        <begin position="19"/>
        <end position="28"/>
    </location>
</feature>
<dbReference type="OrthoDB" id="2684578at2759"/>
<feature type="compositionally biased region" description="Low complexity" evidence="1">
    <location>
        <begin position="407"/>
        <end position="418"/>
    </location>
</feature>
<feature type="compositionally biased region" description="Low complexity" evidence="1">
    <location>
        <begin position="378"/>
        <end position="387"/>
    </location>
</feature>
<feature type="compositionally biased region" description="Basic residues" evidence="1">
    <location>
        <begin position="419"/>
        <end position="432"/>
    </location>
</feature>
<reference evidence="3" key="2">
    <citation type="submission" date="2015-01" db="EMBL/GenBank/DDBJ databases">
        <title>Evolutionary Origins and Diversification of the Mycorrhizal Mutualists.</title>
        <authorList>
            <consortium name="DOE Joint Genome Institute"/>
            <consortium name="Mycorrhizal Genomics Consortium"/>
            <person name="Kohler A."/>
            <person name="Kuo A."/>
            <person name="Nagy L.G."/>
            <person name="Floudas D."/>
            <person name="Copeland A."/>
            <person name="Barry K.W."/>
            <person name="Cichocki N."/>
            <person name="Veneault-Fourrey C."/>
            <person name="LaButti K."/>
            <person name="Lindquist E.A."/>
            <person name="Lipzen A."/>
            <person name="Lundell T."/>
            <person name="Morin E."/>
            <person name="Murat C."/>
            <person name="Riley R."/>
            <person name="Ohm R."/>
            <person name="Sun H."/>
            <person name="Tunlid A."/>
            <person name="Henrissat B."/>
            <person name="Grigoriev I.V."/>
            <person name="Hibbett D.S."/>
            <person name="Martin F."/>
        </authorList>
    </citation>
    <scope>NUCLEOTIDE SEQUENCE [LARGE SCALE GENOMIC DNA]</scope>
    <source>
        <strain evidence="3">Foug A</strain>
    </source>
</reference>
<feature type="compositionally biased region" description="Basic residues" evidence="1">
    <location>
        <begin position="37"/>
        <end position="46"/>
    </location>
</feature>
<feature type="compositionally biased region" description="Basic and acidic residues" evidence="1">
    <location>
        <begin position="267"/>
        <end position="276"/>
    </location>
</feature>
<dbReference type="EMBL" id="KN822042">
    <property type="protein sequence ID" value="KIM62547.1"/>
    <property type="molecule type" value="Genomic_DNA"/>
</dbReference>
<evidence type="ECO:0000313" key="2">
    <source>
        <dbReference type="EMBL" id="KIM62547.1"/>
    </source>
</evidence>
<feature type="compositionally biased region" description="Acidic residues" evidence="1">
    <location>
        <begin position="220"/>
        <end position="229"/>
    </location>
</feature>
<feature type="compositionally biased region" description="Polar residues" evidence="1">
    <location>
        <begin position="442"/>
        <end position="455"/>
    </location>
</feature>
<sequence>MAAYSDVSYSRVPRGDARFDDDDLDDDYFAPPVRRDRYSRRPSQGRRTRDVAVTWLSASSGTQNTSRLSAQPNFSQPNLSNFSQPNLSQTNLHAPTTDTMISSTPQTRHTMPQPHLYYPPPPQPIDMPTPVIGRPKTPATPAIGEHMAVPSEFEEEDEAMSMPMPYVPHRQPPPRNRFVGGFIKTLKMLPRFGRWRPNRQLPPGAWKVPSSIPEIHLEEEPDSAYENEPPESQPTPGIRPEFDLQPMPEPEREPTPVPSVLSPRIPGSDRADRARMPEPAVPYPVTQVYSGNISSVGTPTIPSGAIPIERSPPDRRHAPTPAVLRHALSMDDDIDDQRSLEDDRSHMSFVMAPRTSTPVDHHHHYRHRHRHPSPRPSTPVHTSRPSHAQPPSEASFGPVIPPHIHVTSPTHSSPSHTHSPPHTHTHAHAHPHAHADPYSQFYDPSSRMQAPQNSTFQSHIARFKRFVQELDQLPFSSDAQIADEYIPSQTKRSRVREEMRGTTIPPSWYDMYDHDHHRRRHHSHSLGANVGISSVIPGYGAVPTLDSMPPPLHKPTWGESWDQWAAQRVGNIDGPTHQAPLLPGGPGGAPGVAEMNTRLGLSFPHGYVPAGGQPMFVYPSTAGHPLVAPAGNNSPHHPPERI</sequence>
<feature type="region of interest" description="Disordered" evidence="1">
    <location>
        <begin position="353"/>
        <end position="455"/>
    </location>
</feature>
<evidence type="ECO:0000256" key="1">
    <source>
        <dbReference type="SAM" id="MobiDB-lite"/>
    </source>
</evidence>
<dbReference type="Proteomes" id="UP000053989">
    <property type="component" value="Unassembled WGS sequence"/>
</dbReference>